<evidence type="ECO:0000313" key="2">
    <source>
        <dbReference type="Proteomes" id="UP000214646"/>
    </source>
</evidence>
<protein>
    <submittedName>
        <fullName evidence="1">Uncharacterized protein</fullName>
    </submittedName>
</protein>
<dbReference type="OrthoDB" id="9793726at2"/>
<proteinExistence type="predicted"/>
<dbReference type="RefSeq" id="WP_088255031.1">
    <property type="nucleotide sequence ID" value="NZ_NIDE01000005.1"/>
</dbReference>
<keyword evidence="2" id="KW-1185">Reference proteome</keyword>
<dbReference type="AlphaFoldDB" id="A0A225DJY1"/>
<accession>A0A225DJY1</accession>
<dbReference type="Proteomes" id="UP000214646">
    <property type="component" value="Unassembled WGS sequence"/>
</dbReference>
<gene>
    <name evidence="1" type="ORF">FRUB_03858</name>
</gene>
<sequence>MAGHVTVIHTEVLLETSVRQPLDPLTRAVLTSLPLVAPPTPDGLNSLLQIGEARVATALASARQRGLVEACRPADAVPCLRVTDAGRAALVDGVPDPHWERVRFSFRNGQFVPLPAVDLAQSSTAPPGDGPKRGLQLVRAATERPADWRAHACFPVPDGRVVGPGDDVPEWVRWRAVPIESASEVAVVVAAVGTADESAIVGFVTAPPDWPLADEPTFTMSGPPARAAFPELFAPVAPASLRAAWVGWAKSRAVPADNLNTSQLTLDGDRLVVAVPDRLGTWLRAHRADVFRGDTWVWVGDGPLRRPAQLDVRAPGG</sequence>
<comment type="caution">
    <text evidence="1">The sequence shown here is derived from an EMBL/GenBank/DDBJ whole genome shotgun (WGS) entry which is preliminary data.</text>
</comment>
<evidence type="ECO:0000313" key="1">
    <source>
        <dbReference type="EMBL" id="OWK41780.1"/>
    </source>
</evidence>
<organism evidence="1 2">
    <name type="scientific">Fimbriiglobus ruber</name>
    <dbReference type="NCBI Taxonomy" id="1908690"/>
    <lineage>
        <taxon>Bacteria</taxon>
        <taxon>Pseudomonadati</taxon>
        <taxon>Planctomycetota</taxon>
        <taxon>Planctomycetia</taxon>
        <taxon>Gemmatales</taxon>
        <taxon>Gemmataceae</taxon>
        <taxon>Fimbriiglobus</taxon>
    </lineage>
</organism>
<reference evidence="2" key="1">
    <citation type="submission" date="2017-06" db="EMBL/GenBank/DDBJ databases">
        <title>Genome analysis of Fimbriiglobus ruber SP5, the first member of the order Planctomycetales with confirmed chitinolytic capability.</title>
        <authorList>
            <person name="Ravin N.V."/>
            <person name="Rakitin A.L."/>
            <person name="Ivanova A.A."/>
            <person name="Beletsky A.V."/>
            <person name="Kulichevskaya I.S."/>
            <person name="Mardanov A.V."/>
            <person name="Dedysh S.N."/>
        </authorList>
    </citation>
    <scope>NUCLEOTIDE SEQUENCE [LARGE SCALE GENOMIC DNA]</scope>
    <source>
        <strain evidence="2">SP5</strain>
    </source>
</reference>
<name>A0A225DJY1_9BACT</name>
<dbReference type="EMBL" id="NIDE01000005">
    <property type="protein sequence ID" value="OWK41780.1"/>
    <property type="molecule type" value="Genomic_DNA"/>
</dbReference>